<gene>
    <name evidence="2" type="ORF">RJJ37_32165</name>
</gene>
<reference evidence="3" key="1">
    <citation type="submission" date="2023-07" db="EMBL/GenBank/DDBJ databases">
        <title>Genomic characterization of faba bean (Vicia faba) microsymbionts in Mexican soils.</title>
        <authorList>
            <person name="Rivera Orduna F.N."/>
            <person name="Guevara-Luna J."/>
            <person name="Yan J."/>
            <person name="Arroyo-Herrera I."/>
            <person name="Li Y."/>
            <person name="Vasquez-Murrieta M.S."/>
            <person name="Wang E.T."/>
        </authorList>
    </citation>
    <scope>NUCLEOTIDE SEQUENCE [LARGE SCALE GENOMIC DNA]</scope>
    <source>
        <strain evidence="3">CH6</strain>
    </source>
</reference>
<organism evidence="2 3">
    <name type="scientific">Rhizobium redzepovicii</name>
    <dbReference type="NCBI Taxonomy" id="2867518"/>
    <lineage>
        <taxon>Bacteria</taxon>
        <taxon>Pseudomonadati</taxon>
        <taxon>Pseudomonadota</taxon>
        <taxon>Alphaproteobacteria</taxon>
        <taxon>Hyphomicrobiales</taxon>
        <taxon>Rhizobiaceae</taxon>
        <taxon>Rhizobium/Agrobacterium group</taxon>
        <taxon>Rhizobium</taxon>
    </lineage>
</organism>
<feature type="transmembrane region" description="Helical" evidence="1">
    <location>
        <begin position="70"/>
        <end position="87"/>
    </location>
</feature>
<name>A0AAW8PB04_9HYPH</name>
<dbReference type="EMBL" id="JAVLSH010000027">
    <property type="protein sequence ID" value="MDR9764216.1"/>
    <property type="molecule type" value="Genomic_DNA"/>
</dbReference>
<dbReference type="InterPro" id="IPR053153">
    <property type="entry name" value="APC_K+_Transporter"/>
</dbReference>
<accession>A0AAW8PB04</accession>
<keyword evidence="1" id="KW-0812">Transmembrane</keyword>
<evidence type="ECO:0000313" key="3">
    <source>
        <dbReference type="Proteomes" id="UP001269402"/>
    </source>
</evidence>
<keyword evidence="1" id="KW-1133">Transmembrane helix</keyword>
<dbReference type="PANTHER" id="PTHR47704:SF1">
    <property type="entry name" value="POTASSIUM TRANSPORTER KIMA"/>
    <property type="match status" value="1"/>
</dbReference>
<keyword evidence="1" id="KW-0472">Membrane</keyword>
<feature type="transmembrane region" description="Helical" evidence="1">
    <location>
        <begin position="35"/>
        <end position="63"/>
    </location>
</feature>
<dbReference type="Proteomes" id="UP001269402">
    <property type="component" value="Unassembled WGS sequence"/>
</dbReference>
<dbReference type="AlphaFoldDB" id="A0AAW8PB04"/>
<sequence length="163" mass="17513">MVTAKLLDGPRVPGFVALSQAPLVAKENLGEYSSLLAAAALIIDYVLNVAVGVSAGVGALVSAMPGLRPYILPLYLGVVLLVMFANLRGTGEAGSLFALPTYVFILLHEPLLRLIEKLDADSPERRVAVLIPETVKDKWWQNLLHMNRAGRLRANWSSSVAPA</sequence>
<protein>
    <submittedName>
        <fullName evidence="2">Uncharacterized protein</fullName>
    </submittedName>
</protein>
<comment type="caution">
    <text evidence="2">The sequence shown here is derived from an EMBL/GenBank/DDBJ whole genome shotgun (WGS) entry which is preliminary data.</text>
</comment>
<evidence type="ECO:0000313" key="2">
    <source>
        <dbReference type="EMBL" id="MDR9764216.1"/>
    </source>
</evidence>
<proteinExistence type="predicted"/>
<keyword evidence="3" id="KW-1185">Reference proteome</keyword>
<dbReference type="PANTHER" id="PTHR47704">
    <property type="entry name" value="POTASSIUM TRANSPORTER KIMA"/>
    <property type="match status" value="1"/>
</dbReference>
<evidence type="ECO:0000256" key="1">
    <source>
        <dbReference type="SAM" id="Phobius"/>
    </source>
</evidence>